<sequence>MIEIFLAAPVAWTIFVVTIAISLLVFSQEQLYGRLMLHPYSVSRGRMQYTIISSGFIHKDWTHLIFNMMSFYFFAIPLERYFLGHWQFGLIYFVCLIFSDLPTIVKHRDDYGYHSLGASGAISGVIFSCILFAPTASMYLMFLPIPMPAWLFGILYLIYCWYASKQSRDTINHDAHFFGAICGIMVTIILNHQIIPHFLNQLGLH</sequence>
<protein>
    <submittedName>
        <fullName evidence="9">Rhomboid family intramembrane serine protease</fullName>
    </submittedName>
</protein>
<evidence type="ECO:0000256" key="5">
    <source>
        <dbReference type="ARBA" id="ARBA00022989"/>
    </source>
</evidence>
<feature type="transmembrane region" description="Helical" evidence="7">
    <location>
        <begin position="6"/>
        <end position="26"/>
    </location>
</feature>
<accession>A0A7D4QF76</accession>
<feature type="domain" description="Peptidase S54 rhomboid" evidence="8">
    <location>
        <begin position="48"/>
        <end position="190"/>
    </location>
</feature>
<evidence type="ECO:0000313" key="9">
    <source>
        <dbReference type="EMBL" id="QKJ32504.1"/>
    </source>
</evidence>
<keyword evidence="4" id="KW-0378">Hydrolase</keyword>
<evidence type="ECO:0000256" key="6">
    <source>
        <dbReference type="ARBA" id="ARBA00023136"/>
    </source>
</evidence>
<dbReference type="InterPro" id="IPR035952">
    <property type="entry name" value="Rhomboid-like_sf"/>
</dbReference>
<dbReference type="GO" id="GO:0004252">
    <property type="term" value="F:serine-type endopeptidase activity"/>
    <property type="evidence" value="ECO:0007669"/>
    <property type="project" value="InterPro"/>
</dbReference>
<evidence type="ECO:0000256" key="3">
    <source>
        <dbReference type="ARBA" id="ARBA00022692"/>
    </source>
</evidence>
<dbReference type="EMBL" id="CP054139">
    <property type="protein sequence ID" value="QKJ32504.1"/>
    <property type="molecule type" value="Genomic_DNA"/>
</dbReference>
<evidence type="ECO:0000256" key="2">
    <source>
        <dbReference type="ARBA" id="ARBA00009045"/>
    </source>
</evidence>
<dbReference type="Gene3D" id="1.20.1540.10">
    <property type="entry name" value="Rhomboid-like"/>
    <property type="match status" value="1"/>
</dbReference>
<comment type="similarity">
    <text evidence="2">Belongs to the peptidase S54 family.</text>
</comment>
<evidence type="ECO:0000259" key="8">
    <source>
        <dbReference type="Pfam" id="PF01694"/>
    </source>
</evidence>
<keyword evidence="9" id="KW-0645">Protease</keyword>
<evidence type="ECO:0000256" key="4">
    <source>
        <dbReference type="ARBA" id="ARBA00022801"/>
    </source>
</evidence>
<dbReference type="PANTHER" id="PTHR43731">
    <property type="entry name" value="RHOMBOID PROTEASE"/>
    <property type="match status" value="1"/>
</dbReference>
<organism evidence="9 10">
    <name type="scientific">Mucilaginibacter mali</name>
    <dbReference type="NCBI Taxonomy" id="2740462"/>
    <lineage>
        <taxon>Bacteria</taxon>
        <taxon>Pseudomonadati</taxon>
        <taxon>Bacteroidota</taxon>
        <taxon>Sphingobacteriia</taxon>
        <taxon>Sphingobacteriales</taxon>
        <taxon>Sphingobacteriaceae</taxon>
        <taxon>Mucilaginibacter</taxon>
    </lineage>
</organism>
<feature type="transmembrane region" description="Helical" evidence="7">
    <location>
        <begin position="175"/>
        <end position="195"/>
    </location>
</feature>
<evidence type="ECO:0000256" key="7">
    <source>
        <dbReference type="SAM" id="Phobius"/>
    </source>
</evidence>
<dbReference type="InterPro" id="IPR022764">
    <property type="entry name" value="Peptidase_S54_rhomboid_dom"/>
</dbReference>
<dbReference type="SUPFAM" id="SSF144091">
    <property type="entry name" value="Rhomboid-like"/>
    <property type="match status" value="1"/>
</dbReference>
<dbReference type="GO" id="GO:0006508">
    <property type="term" value="P:proteolysis"/>
    <property type="evidence" value="ECO:0007669"/>
    <property type="project" value="UniProtKB-KW"/>
</dbReference>
<keyword evidence="10" id="KW-1185">Reference proteome</keyword>
<reference evidence="9 10" key="1">
    <citation type="submission" date="2020-05" db="EMBL/GenBank/DDBJ databases">
        <title>Mucilaginibacter mali sp. nov.</title>
        <authorList>
            <person name="Kim H.S."/>
            <person name="Lee K.C."/>
            <person name="Suh M.K."/>
            <person name="Kim J.-S."/>
            <person name="Han K.-I."/>
            <person name="Eom M.K."/>
            <person name="Shin Y.K."/>
            <person name="Lee J.-S."/>
        </authorList>
    </citation>
    <scope>NUCLEOTIDE SEQUENCE [LARGE SCALE GENOMIC DNA]</scope>
    <source>
        <strain evidence="9 10">G2-14</strain>
    </source>
</reference>
<feature type="transmembrane region" description="Helical" evidence="7">
    <location>
        <begin position="84"/>
        <end position="101"/>
    </location>
</feature>
<dbReference type="RefSeq" id="WP_173417153.1">
    <property type="nucleotide sequence ID" value="NZ_CP054139.1"/>
</dbReference>
<dbReference type="GO" id="GO:0016020">
    <property type="term" value="C:membrane"/>
    <property type="evidence" value="ECO:0007669"/>
    <property type="project" value="UniProtKB-SubCell"/>
</dbReference>
<dbReference type="InterPro" id="IPR050925">
    <property type="entry name" value="Rhomboid_protease_S54"/>
</dbReference>
<evidence type="ECO:0000256" key="1">
    <source>
        <dbReference type="ARBA" id="ARBA00004141"/>
    </source>
</evidence>
<gene>
    <name evidence="9" type="ORF">HQ865_22990</name>
</gene>
<feature type="transmembrane region" description="Helical" evidence="7">
    <location>
        <begin position="113"/>
        <end position="133"/>
    </location>
</feature>
<feature type="transmembrane region" description="Helical" evidence="7">
    <location>
        <begin position="61"/>
        <end position="78"/>
    </location>
</feature>
<name>A0A7D4QF76_9SPHI</name>
<keyword evidence="6 7" id="KW-0472">Membrane</keyword>
<comment type="subcellular location">
    <subcellularLocation>
        <location evidence="1">Membrane</location>
        <topology evidence="1">Multi-pass membrane protein</topology>
    </subcellularLocation>
</comment>
<dbReference type="KEGG" id="mmab:HQ865_22990"/>
<keyword evidence="5 7" id="KW-1133">Transmembrane helix</keyword>
<dbReference type="AlphaFoldDB" id="A0A7D4QF76"/>
<keyword evidence="3 7" id="KW-0812">Transmembrane</keyword>
<dbReference type="Proteomes" id="UP000505355">
    <property type="component" value="Chromosome"/>
</dbReference>
<dbReference type="Pfam" id="PF01694">
    <property type="entry name" value="Rhomboid"/>
    <property type="match status" value="1"/>
</dbReference>
<proteinExistence type="inferred from homology"/>
<dbReference type="PANTHER" id="PTHR43731:SF14">
    <property type="entry name" value="PRESENILIN-ASSOCIATED RHOMBOID-LIKE PROTEIN, MITOCHONDRIAL"/>
    <property type="match status" value="1"/>
</dbReference>
<evidence type="ECO:0000313" key="10">
    <source>
        <dbReference type="Proteomes" id="UP000505355"/>
    </source>
</evidence>
<feature type="transmembrane region" description="Helical" evidence="7">
    <location>
        <begin position="139"/>
        <end position="163"/>
    </location>
</feature>